<comment type="caution">
    <text evidence="4">The sequence shown here is derived from an EMBL/GenBank/DDBJ whole genome shotgun (WGS) entry which is preliminary data.</text>
</comment>
<dbReference type="Gene3D" id="1.10.4030.10">
    <property type="entry name" value="Porin chaperone SurA, peptide-binding domain"/>
    <property type="match status" value="1"/>
</dbReference>
<dbReference type="RefSeq" id="WP_168007371.1">
    <property type="nucleotide sequence ID" value="NZ_JAATHJ010000017.1"/>
</dbReference>
<name>A0A969TV86_9BACI</name>
<dbReference type="Proteomes" id="UP000752012">
    <property type="component" value="Unassembled WGS sequence"/>
</dbReference>
<keyword evidence="1" id="KW-0175">Coiled coil</keyword>
<proteinExistence type="predicted"/>
<keyword evidence="3" id="KW-0732">Signal</keyword>
<dbReference type="PROSITE" id="PS51257">
    <property type="entry name" value="PROKAR_LIPOPROTEIN"/>
    <property type="match status" value="1"/>
</dbReference>
<keyword evidence="5" id="KW-1185">Reference proteome</keyword>
<feature type="compositionally biased region" description="Acidic residues" evidence="2">
    <location>
        <begin position="41"/>
        <end position="76"/>
    </location>
</feature>
<dbReference type="SUPFAM" id="SSF109998">
    <property type="entry name" value="Triger factor/SurA peptide-binding domain-like"/>
    <property type="match status" value="1"/>
</dbReference>
<dbReference type="Pfam" id="PF13624">
    <property type="entry name" value="SurA_N_3"/>
    <property type="match status" value="1"/>
</dbReference>
<evidence type="ECO:0000256" key="3">
    <source>
        <dbReference type="SAM" id="SignalP"/>
    </source>
</evidence>
<dbReference type="InterPro" id="IPR027304">
    <property type="entry name" value="Trigger_fact/SurA_dom_sf"/>
</dbReference>
<dbReference type="InterPro" id="IPR050245">
    <property type="entry name" value="PrsA_foldase"/>
</dbReference>
<evidence type="ECO:0008006" key="6">
    <source>
        <dbReference type="Google" id="ProtNLM"/>
    </source>
</evidence>
<dbReference type="EMBL" id="JAATHJ010000017">
    <property type="protein sequence ID" value="NJP38155.1"/>
    <property type="molecule type" value="Genomic_DNA"/>
</dbReference>
<dbReference type="PANTHER" id="PTHR47245:SF2">
    <property type="entry name" value="PEPTIDYL-PROLYL CIS-TRANS ISOMERASE HP_0175-RELATED"/>
    <property type="match status" value="1"/>
</dbReference>
<feature type="signal peptide" evidence="3">
    <location>
        <begin position="1"/>
        <end position="20"/>
    </location>
</feature>
<protein>
    <recommendedName>
        <fullName evidence="6">SurA N-terminal domain-containing protein</fullName>
    </recommendedName>
</protein>
<feature type="compositionally biased region" description="Low complexity" evidence="2">
    <location>
        <begin position="27"/>
        <end position="40"/>
    </location>
</feature>
<organism evidence="4 5">
    <name type="scientific">Alkalicoccus luteus</name>
    <dbReference type="NCBI Taxonomy" id="1237094"/>
    <lineage>
        <taxon>Bacteria</taxon>
        <taxon>Bacillati</taxon>
        <taxon>Bacillota</taxon>
        <taxon>Bacilli</taxon>
        <taxon>Bacillales</taxon>
        <taxon>Bacillaceae</taxon>
        <taxon>Alkalicoccus</taxon>
    </lineage>
</organism>
<evidence type="ECO:0000313" key="5">
    <source>
        <dbReference type="Proteomes" id="UP000752012"/>
    </source>
</evidence>
<feature type="region of interest" description="Disordered" evidence="2">
    <location>
        <begin position="27"/>
        <end position="76"/>
    </location>
</feature>
<dbReference type="AlphaFoldDB" id="A0A969TV86"/>
<sequence>MKKTTRNGMLALSLSTLLFAAACGNENNADNAENNGNTDNNIEESIDNDSENADTPDEDNDMNDAMNGEDDGMNEEAVEDMDPDEAAEFMERDPEEPVAVVNGEEIQSGELQAQLAQFEQIFAEQEMEDEESSMMMMQFQQQFLDQLINQRVMAQEAEEQGLEADEDEVESEYEEIQSAFGSDEEFQEALESQGYTEEELENEIREMNLVEQLLSMDHVEEEYEVDEEEAREAFEMQAMSDPQMAEAEFEDVQEEIEMQIRQNQYVQDLRDQADIEILL</sequence>
<evidence type="ECO:0000256" key="1">
    <source>
        <dbReference type="SAM" id="Coils"/>
    </source>
</evidence>
<reference evidence="4 5" key="1">
    <citation type="submission" date="2020-03" db="EMBL/GenBank/DDBJ databases">
        <title>Assessment of the enzymatic potential of alkaline-tolerant lipase obtained from Bacillus luteus H11 (technogenic soil) for the bioremediation of saline soils contaminated with petroleum substances.</title>
        <authorList>
            <person name="Kalwasinska A."/>
        </authorList>
    </citation>
    <scope>NUCLEOTIDE SEQUENCE [LARGE SCALE GENOMIC DNA]</scope>
    <source>
        <strain evidence="4 5">H11</strain>
    </source>
</reference>
<gene>
    <name evidence="4" type="ORF">HCN83_11230</name>
</gene>
<feature type="coiled-coil region" evidence="1">
    <location>
        <begin position="152"/>
        <end position="179"/>
    </location>
</feature>
<feature type="chain" id="PRO_5038600788" description="SurA N-terminal domain-containing protein" evidence="3">
    <location>
        <begin position="21"/>
        <end position="279"/>
    </location>
</feature>
<dbReference type="PANTHER" id="PTHR47245">
    <property type="entry name" value="PEPTIDYLPROLYL ISOMERASE"/>
    <property type="match status" value="1"/>
</dbReference>
<evidence type="ECO:0000256" key="2">
    <source>
        <dbReference type="SAM" id="MobiDB-lite"/>
    </source>
</evidence>
<evidence type="ECO:0000313" key="4">
    <source>
        <dbReference type="EMBL" id="NJP38155.1"/>
    </source>
</evidence>
<accession>A0A969TV86</accession>